<dbReference type="EMBL" id="UGWP01000004">
    <property type="protein sequence ID" value="SUF55899.1"/>
    <property type="molecule type" value="Genomic_DNA"/>
</dbReference>
<name>A0A379QI12_SALER</name>
<dbReference type="Proteomes" id="UP000254597">
    <property type="component" value="Unassembled WGS sequence"/>
</dbReference>
<proteinExistence type="predicted"/>
<gene>
    <name evidence="1" type="ORF">NCTC10252_01112</name>
</gene>
<evidence type="ECO:0000313" key="1">
    <source>
        <dbReference type="EMBL" id="SUF55899.1"/>
    </source>
</evidence>
<accession>A0A379QI12</accession>
<evidence type="ECO:0000313" key="2">
    <source>
        <dbReference type="Proteomes" id="UP000254597"/>
    </source>
</evidence>
<organism evidence="1 2">
    <name type="scientific">Salmonella enterica</name>
    <name type="common">Salmonella choleraesuis</name>
    <dbReference type="NCBI Taxonomy" id="28901"/>
    <lineage>
        <taxon>Bacteria</taxon>
        <taxon>Pseudomonadati</taxon>
        <taxon>Pseudomonadota</taxon>
        <taxon>Gammaproteobacteria</taxon>
        <taxon>Enterobacterales</taxon>
        <taxon>Enterobacteriaceae</taxon>
        <taxon>Salmonella</taxon>
    </lineage>
</organism>
<dbReference type="AlphaFoldDB" id="A0A379QI12"/>
<reference evidence="1 2" key="1">
    <citation type="submission" date="2018-06" db="EMBL/GenBank/DDBJ databases">
        <authorList>
            <consortium name="Pathogen Informatics"/>
            <person name="Doyle S."/>
        </authorList>
    </citation>
    <scope>NUCLEOTIDE SEQUENCE [LARGE SCALE GENOMIC DNA]</scope>
    <source>
        <strain evidence="1 2">NCTC10252</strain>
    </source>
</reference>
<sequence>MDVYTLSTRTDALIWLSLLEGDLLSIRASLNAGLYPSYDDADEEPEFECAVYNSGLAFGEFMERLGAGDIAPLSSAGEALLGSLERLGTLLCEPVWSQAVSCGRHEVIADRAICATDADGWIYN</sequence>
<protein>
    <submittedName>
        <fullName evidence="1">Uncharacterized protein</fullName>
    </submittedName>
</protein>